<sequence>MLITGAKVEERKLVIA</sequence>
<evidence type="ECO:0000313" key="1">
    <source>
        <dbReference type="EMBL" id="MCI69737.1"/>
    </source>
</evidence>
<keyword evidence="2" id="KW-1185">Reference proteome</keyword>
<evidence type="ECO:0000313" key="2">
    <source>
        <dbReference type="Proteomes" id="UP000265520"/>
    </source>
</evidence>
<proteinExistence type="predicted"/>
<feature type="non-terminal residue" evidence="1">
    <location>
        <position position="16"/>
    </location>
</feature>
<reference evidence="1 2" key="1">
    <citation type="journal article" date="2018" name="Front. Plant Sci.">
        <title>Red Clover (Trifolium pratense) and Zigzag Clover (T. medium) - A Picture of Genomic Similarities and Differences.</title>
        <authorList>
            <person name="Dluhosova J."/>
            <person name="Istvanek J."/>
            <person name="Nedelnik J."/>
            <person name="Repkova J."/>
        </authorList>
    </citation>
    <scope>NUCLEOTIDE SEQUENCE [LARGE SCALE GENOMIC DNA]</scope>
    <source>
        <strain evidence="2">cv. 10/8</strain>
        <tissue evidence="1">Leaf</tissue>
    </source>
</reference>
<dbReference type="Proteomes" id="UP000265520">
    <property type="component" value="Unassembled WGS sequence"/>
</dbReference>
<comment type="caution">
    <text evidence="1">The sequence shown here is derived from an EMBL/GenBank/DDBJ whole genome shotgun (WGS) entry which is preliminary data.</text>
</comment>
<dbReference type="AlphaFoldDB" id="A0A392UA76"/>
<organism evidence="1 2">
    <name type="scientific">Trifolium medium</name>
    <dbReference type="NCBI Taxonomy" id="97028"/>
    <lineage>
        <taxon>Eukaryota</taxon>
        <taxon>Viridiplantae</taxon>
        <taxon>Streptophyta</taxon>
        <taxon>Embryophyta</taxon>
        <taxon>Tracheophyta</taxon>
        <taxon>Spermatophyta</taxon>
        <taxon>Magnoliopsida</taxon>
        <taxon>eudicotyledons</taxon>
        <taxon>Gunneridae</taxon>
        <taxon>Pentapetalae</taxon>
        <taxon>rosids</taxon>
        <taxon>fabids</taxon>
        <taxon>Fabales</taxon>
        <taxon>Fabaceae</taxon>
        <taxon>Papilionoideae</taxon>
        <taxon>50 kb inversion clade</taxon>
        <taxon>NPAAA clade</taxon>
        <taxon>Hologalegina</taxon>
        <taxon>IRL clade</taxon>
        <taxon>Trifolieae</taxon>
        <taxon>Trifolium</taxon>
    </lineage>
</organism>
<dbReference type="EMBL" id="LXQA010762054">
    <property type="protein sequence ID" value="MCI69737.1"/>
    <property type="molecule type" value="Genomic_DNA"/>
</dbReference>
<protein>
    <submittedName>
        <fullName evidence="1">Uncharacterized protein</fullName>
    </submittedName>
</protein>
<accession>A0A392UA76</accession>
<name>A0A392UA76_9FABA</name>